<feature type="repeat" description="RCC1" evidence="3">
    <location>
        <begin position="1"/>
        <end position="50"/>
    </location>
</feature>
<keyword evidence="2" id="KW-0677">Repeat</keyword>
<dbReference type="Pfam" id="PF25390">
    <property type="entry name" value="WD40_RLD"/>
    <property type="match status" value="2"/>
</dbReference>
<evidence type="ECO:0000256" key="2">
    <source>
        <dbReference type="ARBA" id="ARBA00022737"/>
    </source>
</evidence>
<evidence type="ECO:0000259" key="5">
    <source>
        <dbReference type="PROSITE" id="PS50060"/>
    </source>
</evidence>
<feature type="repeat" description="RCC1" evidence="3">
    <location>
        <begin position="101"/>
        <end position="150"/>
    </location>
</feature>
<evidence type="ECO:0000313" key="6">
    <source>
        <dbReference type="EMBL" id="KAK3270453.1"/>
    </source>
</evidence>
<feature type="region of interest" description="Disordered" evidence="4">
    <location>
        <begin position="1387"/>
        <end position="1435"/>
    </location>
</feature>
<dbReference type="InterPro" id="IPR051553">
    <property type="entry name" value="Ran_GTPase-activating"/>
</dbReference>
<dbReference type="PROSITE" id="PS50012">
    <property type="entry name" value="RCC1_3"/>
    <property type="match status" value="14"/>
</dbReference>
<feature type="repeat" description="RCC1" evidence="3">
    <location>
        <begin position="1226"/>
        <end position="1274"/>
    </location>
</feature>
<dbReference type="InterPro" id="IPR000408">
    <property type="entry name" value="Reg_chr_condens"/>
</dbReference>
<feature type="repeat" description="RCC1" evidence="3">
    <location>
        <begin position="1124"/>
        <end position="1175"/>
    </location>
</feature>
<dbReference type="EMBL" id="LGRX02010383">
    <property type="protein sequence ID" value="KAK3270453.1"/>
    <property type="molecule type" value="Genomic_DNA"/>
</dbReference>
<dbReference type="InterPro" id="IPR009091">
    <property type="entry name" value="RCC1/BLIP-II"/>
</dbReference>
<reference evidence="6 7" key="1">
    <citation type="journal article" date="2015" name="Genome Biol. Evol.">
        <title>Comparative Genomics of a Bacterivorous Green Alga Reveals Evolutionary Causalities and Consequences of Phago-Mixotrophic Mode of Nutrition.</title>
        <authorList>
            <person name="Burns J.A."/>
            <person name="Paasch A."/>
            <person name="Narechania A."/>
            <person name="Kim E."/>
        </authorList>
    </citation>
    <scope>NUCLEOTIDE SEQUENCE [LARGE SCALE GENOMIC DNA]</scope>
    <source>
        <strain evidence="6 7">PLY_AMNH</strain>
    </source>
</reference>
<feature type="domain" description="MAM" evidence="5">
    <location>
        <begin position="237"/>
        <end position="385"/>
    </location>
</feature>
<dbReference type="InterPro" id="IPR058923">
    <property type="entry name" value="RCC1-like_dom"/>
</dbReference>
<gene>
    <name evidence="6" type="ORF">CYMTET_21156</name>
</gene>
<dbReference type="Pfam" id="PF00629">
    <property type="entry name" value="MAM"/>
    <property type="match status" value="1"/>
</dbReference>
<feature type="repeat" description="RCC1" evidence="3">
    <location>
        <begin position="1275"/>
        <end position="1324"/>
    </location>
</feature>
<evidence type="ECO:0000256" key="1">
    <source>
        <dbReference type="ARBA" id="ARBA00022658"/>
    </source>
</evidence>
<feature type="repeat" description="RCC1" evidence="3">
    <location>
        <begin position="1727"/>
        <end position="1776"/>
    </location>
</feature>
<keyword evidence="7" id="KW-1185">Reference proteome</keyword>
<dbReference type="Gene3D" id="2.60.120.200">
    <property type="match status" value="1"/>
</dbReference>
<dbReference type="SUPFAM" id="SSF49899">
    <property type="entry name" value="Concanavalin A-like lectins/glucanases"/>
    <property type="match status" value="1"/>
</dbReference>
<dbReference type="PANTHER" id="PTHR45982:SF1">
    <property type="entry name" value="REGULATOR OF CHROMOSOME CONDENSATION"/>
    <property type="match status" value="1"/>
</dbReference>
<feature type="compositionally biased region" description="Low complexity" evidence="4">
    <location>
        <begin position="910"/>
        <end position="922"/>
    </location>
</feature>
<dbReference type="CDD" id="cd06263">
    <property type="entry name" value="MAM"/>
    <property type="match status" value="1"/>
</dbReference>
<feature type="repeat" description="RCC1" evidence="3">
    <location>
        <begin position="51"/>
        <end position="100"/>
    </location>
</feature>
<dbReference type="PANTHER" id="PTHR45982">
    <property type="entry name" value="REGULATOR OF CHROMOSOME CONDENSATION"/>
    <property type="match status" value="1"/>
</dbReference>
<comment type="caution">
    <text evidence="6">The sequence shown here is derived from an EMBL/GenBank/DDBJ whole genome shotgun (WGS) entry which is preliminary data.</text>
</comment>
<dbReference type="Gene3D" id="2.130.10.30">
    <property type="entry name" value="Regulator of chromosome condensation 1/beta-lactamase-inhibitor protein II"/>
    <property type="match status" value="5"/>
</dbReference>
<dbReference type="GO" id="GO:0005085">
    <property type="term" value="F:guanyl-nucleotide exchange factor activity"/>
    <property type="evidence" value="ECO:0007669"/>
    <property type="project" value="TreeGrafter"/>
</dbReference>
<name>A0AAE0L392_9CHLO</name>
<accession>A0AAE0L392</accession>
<feature type="region of interest" description="Disordered" evidence="4">
    <location>
        <begin position="900"/>
        <end position="929"/>
    </location>
</feature>
<dbReference type="GO" id="GO:0005737">
    <property type="term" value="C:cytoplasm"/>
    <property type="evidence" value="ECO:0007669"/>
    <property type="project" value="TreeGrafter"/>
</dbReference>
<organism evidence="6 7">
    <name type="scientific">Cymbomonas tetramitiformis</name>
    <dbReference type="NCBI Taxonomy" id="36881"/>
    <lineage>
        <taxon>Eukaryota</taxon>
        <taxon>Viridiplantae</taxon>
        <taxon>Chlorophyta</taxon>
        <taxon>Pyramimonadophyceae</taxon>
        <taxon>Pyramimonadales</taxon>
        <taxon>Pyramimonadaceae</taxon>
        <taxon>Cymbomonas</taxon>
    </lineage>
</organism>
<feature type="compositionally biased region" description="Low complexity" evidence="4">
    <location>
        <begin position="1888"/>
        <end position="1907"/>
    </location>
</feature>
<evidence type="ECO:0000256" key="4">
    <source>
        <dbReference type="SAM" id="MobiDB-lite"/>
    </source>
</evidence>
<protein>
    <recommendedName>
        <fullName evidence="5">MAM domain-containing protein</fullName>
    </recommendedName>
</protein>
<feature type="repeat" description="RCC1" evidence="3">
    <location>
        <begin position="1677"/>
        <end position="1726"/>
    </location>
</feature>
<feature type="repeat" description="RCC1" evidence="3">
    <location>
        <begin position="1777"/>
        <end position="1826"/>
    </location>
</feature>
<dbReference type="GO" id="GO:0016020">
    <property type="term" value="C:membrane"/>
    <property type="evidence" value="ECO:0007669"/>
    <property type="project" value="InterPro"/>
</dbReference>
<feature type="region of interest" description="Disordered" evidence="4">
    <location>
        <begin position="716"/>
        <end position="737"/>
    </location>
</feature>
<feature type="region of interest" description="Disordered" evidence="4">
    <location>
        <begin position="1880"/>
        <end position="1913"/>
    </location>
</feature>
<feature type="repeat" description="RCC1" evidence="3">
    <location>
        <begin position="1176"/>
        <end position="1225"/>
    </location>
</feature>
<dbReference type="PRINTS" id="PR00633">
    <property type="entry name" value="RCCNDNSATION"/>
</dbReference>
<dbReference type="Proteomes" id="UP001190700">
    <property type="component" value="Unassembled WGS sequence"/>
</dbReference>
<feature type="region of interest" description="Disordered" evidence="4">
    <location>
        <begin position="197"/>
        <end position="220"/>
    </location>
</feature>
<dbReference type="InterPro" id="IPR013320">
    <property type="entry name" value="ConA-like_dom_sf"/>
</dbReference>
<dbReference type="PROSITE" id="PS00626">
    <property type="entry name" value="RCC1_2"/>
    <property type="match status" value="7"/>
</dbReference>
<dbReference type="InterPro" id="IPR000998">
    <property type="entry name" value="MAM_dom"/>
</dbReference>
<feature type="compositionally biased region" description="Pro residues" evidence="4">
    <location>
        <begin position="1387"/>
        <end position="1415"/>
    </location>
</feature>
<keyword evidence="1" id="KW-0344">Guanine-nucleotide releasing factor</keyword>
<feature type="compositionally biased region" description="Pro residues" evidence="4">
    <location>
        <begin position="396"/>
        <end position="418"/>
    </location>
</feature>
<feature type="region of interest" description="Disordered" evidence="4">
    <location>
        <begin position="391"/>
        <end position="418"/>
    </location>
</feature>
<evidence type="ECO:0000313" key="7">
    <source>
        <dbReference type="Proteomes" id="UP001190700"/>
    </source>
</evidence>
<dbReference type="Pfam" id="PF00415">
    <property type="entry name" value="RCC1"/>
    <property type="match status" value="3"/>
</dbReference>
<feature type="compositionally biased region" description="Low complexity" evidence="4">
    <location>
        <begin position="1416"/>
        <end position="1426"/>
    </location>
</feature>
<proteinExistence type="predicted"/>
<dbReference type="SUPFAM" id="SSF50985">
    <property type="entry name" value="RCC1/BLIP-II"/>
    <property type="match status" value="3"/>
</dbReference>
<sequence>MEAFTVGYNYNGQLGDGSRSDRNSPVRVMSGHDVIQAAAGYRHTVFVTAGGEAYGTGHNSYGQLGDGTSSQRNSPVRVMSGHDVAQAAAGHYHTVFVTAGGEAYGTGVNDYGQLGDGSRSYRYSPVSVMSGHNVIQAAAGYYHTVFVTAGGEAYGTGYNFYGQLGDGTLSQRNSPPRRLLPRIHSRDANAIRRLCYESPPPQPAPTGRAALHAPPAPLSQPPTEMVNISVVTPYIEDFEAGFGGLRSVSPRGSGATWTIHSSATPSVSTGPSSGWSDRSTHYAYIEASNEGSTPHQEASLESPQLQLAGDVVPQLVLRYHMHGEHMGSLHVDLFNGSGWVVVWSASGTQGDSWRTAHIALQDTDTVALQPGVGGGEATTLQYRVVSPFRLSATSGPAPPAPPPPPLTTLTPPPPPPPLAPLAAVHGNYFGSGVHGDARYVAAHAFGSEVDGPMVVRQYKSLVIEAGATVTTAARCKGLLVLVQGDCTIDGALSMTARGARVDPTAEGVPDSGLRFAMLQAGGTGTLPAAEWQGAGDAAQEAMSHMPEVVEAGVVISIARAGAEAGANGSLTLGQSGGGGAGGAASLNCCGGVGGSGAGGTCFSGGAGGGGSDGAYHGGHGSANGGEGGSPGAASQWYSRVGSGMGNPLSAESSTEGTGGLLVLLVGGRLRLGAEGEVTAEGGAGGGDGATAAGGGGSGGGVVVVLHGETLHNAGRISAGGGSGGVATEAPGQSGGGGSVQVVLVDPPLPHVTYVAHWGNVSGSVWGASGPTDESDFLQQYLRTTAAAAGVEDAAVRVISCVTPQDGFGGTSRSPERRRRLAGYDNDEPWAGIEVETFVQTASSAQAEQFAHMLQTPDVIYGDHGAGAEHGETPVRRRLLANQYNPEWVYGVPAVTDVGPMAVASPPPPSASSSPTSSDPVDALSSPPPNVPLLTAAPTPVECDLTRCATDAGLRCGYCLEPVNAADCPADLGPDFVHCGDPGLGDGDLCEGDGECGTSTTLDNCGDGFEVYRKRCLAVGAYLTYATGHDGNGRLANGFGYGSTSTPARIMSWSDTSHLSAGSSHSLFVTAEGQGFAAGMEGCFLQSGGDQNNVAHSAIPVMQGYTLSCVAAGGSCFSLFLTSQGQVFGAGYNYHGQLGSGNAYSSTYQTVTLMNDVSNVVAISAGDRHSLMLTGTNEAYATGDNNYGQLGDGSRSNRFSPVRVLREHSVGYVSAGHYHSLFVTTAGSTFTTGYNYDGQLGDGTRTVRYEPVRVMSEHSVAQVSGSRHSLFLTTAGQVFACGPNYYGQLGDGTTTTRVSPVAVMSGYVVTQMSAGREYSMFVTSAGVAYACGLNSDGQLGDGSWTNRYTPVEVMGSTYRVRQVSAGLYHSLFTGDPWVPPPSPYFPPAPPSLAPTTLPPPAPSPSNPAPLPSPLPPFTSASPTTSPSTAPPTPLTAAPTRMECDVTMCSRDSVGVSCGYCLEPVDAADCPADLGPDFVHCGDPGLGDGDLCEGDGECGTSTTLDNCAGRLDVYQKICNAVVAELAYATGSDSNGRLGDGVDRSDTATPVRIMSTVALADVAAGNEYSLFVGADGQAYGAGDNGYGCLGDGQTWAIEYIPVPVLQGHSVSRVAASTAIRGCFSLFLTAEGRVYGAGQNSYGQLGTGNSSDSYDATLIGLSNVTAISAGDEHSLFITAGLEAYATGRNHLGQLGDGTETTRYSPVRVMRNHSVTHVSAGGSHSLFVTVEGAAYSSGLNDHGQLGDGGETPRYEPVRVMSEHSVAQVSGGHRHSLFLTTAGQAFTCGQNSYGQLGDGSTTTRVSPVAVMSGYVVTQMSAGWEHSMFVTSAGVAYACGVNGNGQLGDGSRTDRYTPVEVMGSTYRVRQVSAGSYHSLLAGVPFGSTTPAPTLESTEAPSQTPSPSSQATAPPTEMPTSSCAVNATLLPHESTFTDTAMDDDDAGIATGYFAAHATFGAHVFQSWGGTDIFITKTDANGTLSWAIQAGGTSDDYASSVSAGRSGSIFVVGSFSSSSATFGTHVLTNTGEPGHFDMFSAKVNGLGTFMWVRQHSSG</sequence>
<evidence type="ECO:0000256" key="3">
    <source>
        <dbReference type="PROSITE-ProRule" id="PRU00235"/>
    </source>
</evidence>
<dbReference type="PROSITE" id="PS50060">
    <property type="entry name" value="MAM_2"/>
    <property type="match status" value="1"/>
</dbReference>
<feature type="repeat" description="RCC1" evidence="3">
    <location>
        <begin position="1628"/>
        <end position="1676"/>
    </location>
</feature>
<feature type="repeat" description="RCC1" evidence="3">
    <location>
        <begin position="1522"/>
        <end position="1572"/>
    </location>
</feature>
<feature type="repeat" description="RCC1" evidence="3">
    <location>
        <begin position="1325"/>
        <end position="1375"/>
    </location>
</feature>
<feature type="repeat" description="RCC1" evidence="3">
    <location>
        <begin position="1827"/>
        <end position="1877"/>
    </location>
</feature>